<feature type="domain" description="Histidine kinase/HSP90-like ATPase" evidence="5">
    <location>
        <begin position="329"/>
        <end position="416"/>
    </location>
</feature>
<dbReference type="InterPro" id="IPR003594">
    <property type="entry name" value="HATPase_dom"/>
</dbReference>
<dbReference type="RefSeq" id="WP_122937764.1">
    <property type="nucleotide sequence ID" value="NZ_JBHSNT010000059.1"/>
</dbReference>
<dbReference type="GO" id="GO:0005524">
    <property type="term" value="F:ATP binding"/>
    <property type="evidence" value="ECO:0007669"/>
    <property type="project" value="UniProtKB-KW"/>
</dbReference>
<gene>
    <name evidence="6" type="ORF">EDM22_14315</name>
</gene>
<evidence type="ECO:0000256" key="4">
    <source>
        <dbReference type="SAM" id="Phobius"/>
    </source>
</evidence>
<dbReference type="PANTHER" id="PTHR24421">
    <property type="entry name" value="NITRATE/NITRITE SENSOR PROTEIN NARX-RELATED"/>
    <property type="match status" value="1"/>
</dbReference>
<keyword evidence="3" id="KW-0902">Two-component regulatory system</keyword>
<keyword evidence="2" id="KW-0418">Kinase</keyword>
<dbReference type="EMBL" id="RHHB01000035">
    <property type="protein sequence ID" value="RNB46294.1"/>
    <property type="molecule type" value="Genomic_DNA"/>
</dbReference>
<organism evidence="6 7">
    <name type="scientific">Agromyces tardus</name>
    <dbReference type="NCBI Taxonomy" id="2583849"/>
    <lineage>
        <taxon>Bacteria</taxon>
        <taxon>Bacillati</taxon>
        <taxon>Actinomycetota</taxon>
        <taxon>Actinomycetes</taxon>
        <taxon>Micrococcales</taxon>
        <taxon>Microbacteriaceae</taxon>
        <taxon>Agromyces</taxon>
    </lineage>
</organism>
<evidence type="ECO:0000259" key="5">
    <source>
        <dbReference type="Pfam" id="PF02518"/>
    </source>
</evidence>
<feature type="transmembrane region" description="Helical" evidence="4">
    <location>
        <begin position="50"/>
        <end position="69"/>
    </location>
</feature>
<dbReference type="Proteomes" id="UP000275048">
    <property type="component" value="Unassembled WGS sequence"/>
</dbReference>
<dbReference type="GO" id="GO:0016301">
    <property type="term" value="F:kinase activity"/>
    <property type="evidence" value="ECO:0007669"/>
    <property type="project" value="UniProtKB-KW"/>
</dbReference>
<proteinExistence type="predicted"/>
<dbReference type="Pfam" id="PF02518">
    <property type="entry name" value="HATPase_c"/>
    <property type="match status" value="1"/>
</dbReference>
<evidence type="ECO:0000313" key="6">
    <source>
        <dbReference type="EMBL" id="RNB46294.1"/>
    </source>
</evidence>
<keyword evidence="1" id="KW-0808">Transferase</keyword>
<protein>
    <submittedName>
        <fullName evidence="6">ATP-binding protein</fullName>
    </submittedName>
</protein>
<reference evidence="6 7" key="1">
    <citation type="submission" date="2018-10" db="EMBL/GenBank/DDBJ databases">
        <title>Isolation, diversity and antibacterial activity of antinobacteria from the wheat rhizosphere soil.</title>
        <authorList>
            <person name="Sun T."/>
        </authorList>
    </citation>
    <scope>NUCLEOTIDE SEQUENCE [LARGE SCALE GENOMIC DNA]</scope>
    <source>
        <strain evidence="6 7">SJ-23</strain>
    </source>
</reference>
<keyword evidence="4" id="KW-0812">Transmembrane</keyword>
<feature type="transmembrane region" description="Helical" evidence="4">
    <location>
        <begin position="75"/>
        <end position="93"/>
    </location>
</feature>
<accession>A0A3M8A531</accession>
<evidence type="ECO:0000313" key="7">
    <source>
        <dbReference type="Proteomes" id="UP000275048"/>
    </source>
</evidence>
<sequence length="419" mass="42222">MNLGLPEHLARESFSRALANAGHCAALVCLVIGIVVVAESAFAGGAEGELAAVMLLAAQALLLVLVARFPTVTLTVVYLVAGSAVVFALTVLVMQPENGVDSTNNPLLALPRIALLLVGGAGAGSAIALTWATLGFGLGEAATFLGAAIGGGSWVPNVAAAGAFGLLVMVRAYDGLSRRRDTRKETGLHRASQQTRELALRHDYELRATARLHDTALSHLVAIAAAGSGPIDERLRVGIRQDLGLIVGRDWAIDHGDAAIDDGAFGSAGAAGGAGRPGRSGGNGPIAAAATRTVLPEALEAARNAGLGVRITGDPAALEVLGPVRASVLDAAVAQCLVNVARHAGVGEAEVAIGPGHGDVTVVVVDSGLGFDVDAVPDDRIGLRTSIRARIEQEGGSVQVWSSPGVGTTVVLTVPEGGA</sequence>
<feature type="transmembrane region" description="Helical" evidence="4">
    <location>
        <begin position="20"/>
        <end position="38"/>
    </location>
</feature>
<evidence type="ECO:0000256" key="1">
    <source>
        <dbReference type="ARBA" id="ARBA00022679"/>
    </source>
</evidence>
<dbReference type="Gene3D" id="3.30.565.10">
    <property type="entry name" value="Histidine kinase-like ATPase, C-terminal domain"/>
    <property type="match status" value="1"/>
</dbReference>
<dbReference type="PANTHER" id="PTHR24421:SF61">
    <property type="entry name" value="OXYGEN SENSOR HISTIDINE KINASE NREB"/>
    <property type="match status" value="1"/>
</dbReference>
<evidence type="ECO:0000256" key="2">
    <source>
        <dbReference type="ARBA" id="ARBA00022777"/>
    </source>
</evidence>
<evidence type="ECO:0000256" key="3">
    <source>
        <dbReference type="ARBA" id="ARBA00023012"/>
    </source>
</evidence>
<comment type="caution">
    <text evidence="6">The sequence shown here is derived from an EMBL/GenBank/DDBJ whole genome shotgun (WGS) entry which is preliminary data.</text>
</comment>
<keyword evidence="6" id="KW-0067">ATP-binding</keyword>
<dbReference type="SUPFAM" id="SSF55874">
    <property type="entry name" value="ATPase domain of HSP90 chaperone/DNA topoisomerase II/histidine kinase"/>
    <property type="match status" value="1"/>
</dbReference>
<keyword evidence="4" id="KW-0472">Membrane</keyword>
<name>A0A3M8A531_9MICO</name>
<dbReference type="InterPro" id="IPR036890">
    <property type="entry name" value="HATPase_C_sf"/>
</dbReference>
<keyword evidence="6" id="KW-0547">Nucleotide-binding</keyword>
<feature type="transmembrane region" description="Helical" evidence="4">
    <location>
        <begin position="154"/>
        <end position="173"/>
    </location>
</feature>
<keyword evidence="4" id="KW-1133">Transmembrane helix</keyword>
<feature type="transmembrane region" description="Helical" evidence="4">
    <location>
        <begin position="113"/>
        <end position="134"/>
    </location>
</feature>
<keyword evidence="7" id="KW-1185">Reference proteome</keyword>
<dbReference type="InterPro" id="IPR050482">
    <property type="entry name" value="Sensor_HK_TwoCompSys"/>
</dbReference>
<dbReference type="AlphaFoldDB" id="A0A3M8A531"/>
<dbReference type="OrthoDB" id="3534856at2"/>
<dbReference type="GO" id="GO:0000160">
    <property type="term" value="P:phosphorelay signal transduction system"/>
    <property type="evidence" value="ECO:0007669"/>
    <property type="project" value="UniProtKB-KW"/>
</dbReference>